<keyword evidence="9 13" id="KW-0249">Electron transport</keyword>
<keyword evidence="8 13" id="KW-0479">Metal-binding</keyword>
<evidence type="ECO:0000256" key="4">
    <source>
        <dbReference type="ARBA" id="ARBA00022475"/>
    </source>
</evidence>
<sequence>MFDVVELSRLQFALTAMYHFLFVPLTLGMAFLLAIMETVYVLSGKQIYKDMTKFWGKLFAINFALGVSTGLTMEFQFGTNWSYYSHYVGDIFGAPLAIEGLMAFFLESTFVGLFFFGWDRLGKVQHMAVTWLVALGSNLSALWILVANGWMQNPVASDFNFETMRMEMVSFADLVLNPVAQVKFVHTVASGYCTGAMFILGISSYYLLKGRDIAFAKRSFAIAASFGMAAVLSVIVLGDESGYEMGDVQKTKLAAIEAEWETQPAPAAFTLFGVPNQETMENKYAIQIPYMLGLIATRSTEKTVTGLKELMVQHEVRIRNGMQAYHLLQQLRSGNTDPAVRDAFNKNKQDLGYGLLLKRYTPNVADASETQIKQAVKDSIPRVAPLYFSFRIMVACGVLMLLIIGLSFWTVLRNKIGQKRWLHRVALYGIPLPWIAVEAGWFVAEYGRQPWAIGEVLPTAVANSSLTAGDILFSMALICGLYTLFLVAELYLMFKYARLGPSSLKTGAYHFEQPIAAQEAR</sequence>
<evidence type="ECO:0000313" key="15">
    <source>
        <dbReference type="Proteomes" id="UP001219630"/>
    </source>
</evidence>
<evidence type="ECO:0000256" key="10">
    <source>
        <dbReference type="ARBA" id="ARBA00022989"/>
    </source>
</evidence>
<keyword evidence="3 13" id="KW-0813">Transport</keyword>
<dbReference type="InterPro" id="IPR002585">
    <property type="entry name" value="Cyt-d_ubiquinol_oxidase_su_1"/>
</dbReference>
<evidence type="ECO:0000256" key="2">
    <source>
        <dbReference type="ARBA" id="ARBA00009819"/>
    </source>
</evidence>
<evidence type="ECO:0000256" key="9">
    <source>
        <dbReference type="ARBA" id="ARBA00022982"/>
    </source>
</evidence>
<keyword evidence="10 13" id="KW-1133">Transmembrane helix</keyword>
<feature type="transmembrane region" description="Helical" evidence="13">
    <location>
        <begin position="20"/>
        <end position="42"/>
    </location>
</feature>
<dbReference type="EMBL" id="CP114280">
    <property type="protein sequence ID" value="WFN55471.1"/>
    <property type="molecule type" value="Genomic_DNA"/>
</dbReference>
<dbReference type="Pfam" id="PF01654">
    <property type="entry name" value="Cyt_bd_oxida_I"/>
    <property type="match status" value="1"/>
</dbReference>
<feature type="transmembrane region" description="Helical" evidence="13">
    <location>
        <begin position="128"/>
        <end position="151"/>
    </location>
</feature>
<feature type="transmembrane region" description="Helical" evidence="13">
    <location>
        <begin position="91"/>
        <end position="116"/>
    </location>
</feature>
<feature type="transmembrane region" description="Helical" evidence="13">
    <location>
        <begin position="388"/>
        <end position="412"/>
    </location>
</feature>
<evidence type="ECO:0000313" key="14">
    <source>
        <dbReference type="EMBL" id="WFN55471.1"/>
    </source>
</evidence>
<reference evidence="14 15" key="1">
    <citation type="submission" date="2022-12" db="EMBL/GenBank/DDBJ databases">
        <title>Complete genome sequencing of Dickeya lacustris type strain LMG30899.</title>
        <authorList>
            <person name="Dobhal S."/>
            <person name="Arizala D."/>
            <person name="Arif M."/>
        </authorList>
    </citation>
    <scope>NUCLEOTIDE SEQUENCE [LARGE SCALE GENOMIC DNA]</scope>
    <source>
        <strain evidence="14 15">LMG30899</strain>
    </source>
</reference>
<feature type="transmembrane region" description="Helical" evidence="13">
    <location>
        <begin position="184"/>
        <end position="208"/>
    </location>
</feature>
<gene>
    <name evidence="14" type="primary">cydA</name>
    <name evidence="14" type="ORF">O1Q98_18035</name>
</gene>
<comment type="subcellular location">
    <subcellularLocation>
        <location evidence="1">Cell inner membrane</location>
        <topology evidence="1">Multi-pass membrane protein</topology>
    </subcellularLocation>
</comment>
<dbReference type="PANTHER" id="PTHR30365:SF0">
    <property type="entry name" value="CYTOCHROME BD-I UBIQUINOL OXIDASE SUBUNIT 1"/>
    <property type="match status" value="1"/>
</dbReference>
<keyword evidence="11 13" id="KW-0408">Iron</keyword>
<keyword evidence="4 13" id="KW-1003">Cell membrane</keyword>
<evidence type="ECO:0000256" key="3">
    <source>
        <dbReference type="ARBA" id="ARBA00022448"/>
    </source>
</evidence>
<proteinExistence type="inferred from homology"/>
<dbReference type="RefSeq" id="WP_125258843.1">
    <property type="nucleotide sequence ID" value="NZ_CP114280.1"/>
</dbReference>
<feature type="transmembrane region" description="Helical" evidence="13">
    <location>
        <begin position="471"/>
        <end position="494"/>
    </location>
</feature>
<dbReference type="NCBIfam" id="NF011677">
    <property type="entry name" value="PRK15097.1"/>
    <property type="match status" value="1"/>
</dbReference>
<feature type="transmembrane region" description="Helical" evidence="13">
    <location>
        <begin position="220"/>
        <end position="238"/>
    </location>
</feature>
<keyword evidence="15" id="KW-1185">Reference proteome</keyword>
<dbReference type="PANTHER" id="PTHR30365">
    <property type="entry name" value="CYTOCHROME D UBIQUINOL OXIDASE"/>
    <property type="match status" value="1"/>
</dbReference>
<feature type="transmembrane region" description="Helical" evidence="13">
    <location>
        <begin position="54"/>
        <end position="71"/>
    </location>
</feature>
<evidence type="ECO:0000256" key="8">
    <source>
        <dbReference type="ARBA" id="ARBA00022723"/>
    </source>
</evidence>
<evidence type="ECO:0000256" key="5">
    <source>
        <dbReference type="ARBA" id="ARBA00022519"/>
    </source>
</evidence>
<keyword evidence="5" id="KW-0997">Cell inner membrane</keyword>
<keyword evidence="6 13" id="KW-0349">Heme</keyword>
<name>A0ABY8G690_9GAMM</name>
<evidence type="ECO:0000256" key="6">
    <source>
        <dbReference type="ARBA" id="ARBA00022617"/>
    </source>
</evidence>
<accession>A0ABY8G690</accession>
<comment type="similarity">
    <text evidence="2 13">Belongs to the cytochrome ubiquinol oxidase subunit 1 family.</text>
</comment>
<organism evidence="14 15">
    <name type="scientific">Dickeya lacustris</name>
    <dbReference type="NCBI Taxonomy" id="2259638"/>
    <lineage>
        <taxon>Bacteria</taxon>
        <taxon>Pseudomonadati</taxon>
        <taxon>Pseudomonadota</taxon>
        <taxon>Gammaproteobacteria</taxon>
        <taxon>Enterobacterales</taxon>
        <taxon>Pectobacteriaceae</taxon>
        <taxon>Dickeya</taxon>
    </lineage>
</organism>
<evidence type="ECO:0000256" key="12">
    <source>
        <dbReference type="ARBA" id="ARBA00023136"/>
    </source>
</evidence>
<evidence type="ECO:0000256" key="11">
    <source>
        <dbReference type="ARBA" id="ARBA00023004"/>
    </source>
</evidence>
<evidence type="ECO:0000256" key="7">
    <source>
        <dbReference type="ARBA" id="ARBA00022692"/>
    </source>
</evidence>
<dbReference type="PIRSF" id="PIRSF006446">
    <property type="entry name" value="Cyt_quinol_oxidase_1"/>
    <property type="match status" value="1"/>
</dbReference>
<dbReference type="Proteomes" id="UP001219630">
    <property type="component" value="Chromosome"/>
</dbReference>
<protein>
    <submittedName>
        <fullName evidence="14">Cytochrome ubiquinol oxidase subunit I</fullName>
    </submittedName>
</protein>
<evidence type="ECO:0000256" key="1">
    <source>
        <dbReference type="ARBA" id="ARBA00004429"/>
    </source>
</evidence>
<evidence type="ECO:0000256" key="13">
    <source>
        <dbReference type="PIRNR" id="PIRNR006446"/>
    </source>
</evidence>
<feature type="transmembrane region" description="Helical" evidence="13">
    <location>
        <begin position="424"/>
        <end position="444"/>
    </location>
</feature>
<keyword evidence="7 13" id="KW-0812">Transmembrane</keyword>
<keyword evidence="12 13" id="KW-0472">Membrane</keyword>